<feature type="signal peptide" evidence="1">
    <location>
        <begin position="1"/>
        <end position="21"/>
    </location>
</feature>
<gene>
    <name evidence="3" type="ORF">ABIE19_001668</name>
</gene>
<dbReference type="Gene3D" id="2.60.40.10">
    <property type="entry name" value="Immunoglobulins"/>
    <property type="match status" value="1"/>
</dbReference>
<dbReference type="InterPro" id="IPR013783">
    <property type="entry name" value="Ig-like_fold"/>
</dbReference>
<dbReference type="EMBL" id="JBEPTF010000002">
    <property type="protein sequence ID" value="MET4683738.1"/>
    <property type="molecule type" value="Genomic_DNA"/>
</dbReference>
<evidence type="ECO:0000259" key="2">
    <source>
        <dbReference type="PROSITE" id="PS50853"/>
    </source>
</evidence>
<dbReference type="RefSeq" id="WP_354088693.1">
    <property type="nucleotide sequence ID" value="NZ_JBEPTF010000002.1"/>
</dbReference>
<evidence type="ECO:0000313" key="4">
    <source>
        <dbReference type="Proteomes" id="UP001549313"/>
    </source>
</evidence>
<feature type="chain" id="PRO_5045414585" description="Fibronectin type-III domain-containing protein" evidence="1">
    <location>
        <begin position="22"/>
        <end position="1612"/>
    </location>
</feature>
<protein>
    <recommendedName>
        <fullName evidence="2">Fibronectin type-III domain-containing protein</fullName>
    </recommendedName>
</protein>
<evidence type="ECO:0000313" key="3">
    <source>
        <dbReference type="EMBL" id="MET4683738.1"/>
    </source>
</evidence>
<organism evidence="3 4">
    <name type="scientific">Brevundimonas faecalis</name>
    <dbReference type="NCBI Taxonomy" id="947378"/>
    <lineage>
        <taxon>Bacteria</taxon>
        <taxon>Pseudomonadati</taxon>
        <taxon>Pseudomonadota</taxon>
        <taxon>Alphaproteobacteria</taxon>
        <taxon>Caulobacterales</taxon>
        <taxon>Caulobacteraceae</taxon>
        <taxon>Brevundimonas</taxon>
    </lineage>
</organism>
<accession>A0ABV2RAZ8</accession>
<dbReference type="PROSITE" id="PS50853">
    <property type="entry name" value="FN3"/>
    <property type="match status" value="1"/>
</dbReference>
<dbReference type="InterPro" id="IPR003961">
    <property type="entry name" value="FN3_dom"/>
</dbReference>
<dbReference type="Pfam" id="PF13550">
    <property type="entry name" value="Phage-tail_3"/>
    <property type="match status" value="1"/>
</dbReference>
<dbReference type="Proteomes" id="UP001549313">
    <property type="component" value="Unassembled WGS sequence"/>
</dbReference>
<dbReference type="InterPro" id="IPR032876">
    <property type="entry name" value="J_dom"/>
</dbReference>
<evidence type="ECO:0000256" key="1">
    <source>
        <dbReference type="SAM" id="SignalP"/>
    </source>
</evidence>
<dbReference type="InterPro" id="IPR036116">
    <property type="entry name" value="FN3_sf"/>
</dbReference>
<comment type="caution">
    <text evidence="3">The sequence shown here is derived from an EMBL/GenBank/DDBJ whole genome shotgun (WGS) entry which is preliminary data.</text>
</comment>
<name>A0ABV2RAZ8_9CAUL</name>
<reference evidence="3 4" key="1">
    <citation type="submission" date="2024-06" db="EMBL/GenBank/DDBJ databases">
        <title>Sorghum-associated microbial communities from plants grown in Nebraska, USA.</title>
        <authorList>
            <person name="Schachtman D."/>
        </authorList>
    </citation>
    <scope>NUCLEOTIDE SEQUENCE [LARGE SCALE GENOMIC DNA]</scope>
    <source>
        <strain evidence="3 4">2814</strain>
    </source>
</reference>
<keyword evidence="1" id="KW-0732">Signal</keyword>
<feature type="domain" description="Fibronectin type-III" evidence="2">
    <location>
        <begin position="509"/>
        <end position="616"/>
    </location>
</feature>
<proteinExistence type="predicted"/>
<keyword evidence="4" id="KW-1185">Reference proteome</keyword>
<sequence length="1612" mass="172033">MPQIIFGVAAAITTVTSAVVAAGPLAVAAFNAVNIAGAAALIGGALQAVQPQVKSSSTAIEWTADPNAPNRFAFGRVGGAGNIIHNITYGPDKMFVGFVGVMSASGPIKSWVGFKADDAYVAFDGNGKAVTSQYANEMWVRRQRGLQPEAGALTSPSELKHGATMPMWGAGYRLSGKAAYMYTLSENSKRSAYKGKVPTGIHVIEGLYCYDPRRDSTYPGGSGACRLENPTTWVYSTNAYIHALNWVIGRWEGPGSGAYGAPYTTTKVGGIGARPESIDFAAFVEGANVFDENAWVCAAWPDADEGKAAVLESFLQAGGGIYAERQGRISCMHRAAPRTSVVTVTTDDTAGTIEYDTTTSLLERINTIRPEYWSEAHGWQMVATEEVTSRQWREEDGQGVAVTRSKGMQYNYVPGSKQARELAALEIAHTREGIRGTATLRHYLDLDVGDCFTWEAPEAVLNGRKCVVLNVDADLENDVINITFASESDGKYPFAFGQADAPPPAPGLQPYDPVVSAPLPEDWTVTVRPPATGGGQLPGFDLSGVVSNETATAILVEHGPATSGPWTQVYQGPPTVTNFPIDGLQPGATYYVAVQYQRNQNYSDRQIYGPYTAPPLVSDNTANVGGLPATEVVRKIEDLLVDVDAQEATIGAVSAKATKATELAVSALAVGAVNANSRFGQTWESGAIPPGFADWDSGWLTAREGPMDGPHSLAFNNVPENQNRGVQQHAAVSPQMATLSPGWWVLEASAELKAGSLRGAGLFVQTFGDDSFTLRFSHDPDTSGVPPIDGVVGRTYRWSKLIQVAAGEPRHAILYTMANWTGFGAGMPAKSIRFGEVVLRPASAAEVETGQARGSFPTVNARITEEAAVTAGQIGALAQRATTLESLSRNHPNLMRNSDAAQGMRYHEAFGVWANFYDAAYGPIFGALGGGDYSYWVSDRITVYSNTAYSVSWEGDGGAQPDAVIMYMTFFRADGTMIADGQYQTNFVGVSWDKRKSFSFGTPVDAVTMKVICRKAGTNTVPAFNAFFSRVMVNVGWTPVAWNDTASARDTAARVTAEEQTRATADQALALRTTTVEAMVGGGNLLTRTAFPEAWWTSSDTKHPWGVWTPTPGDYVWGTVNDVAHPGWRLPGETGLYSEDHKPNTAGRLWQWHCWIDNIEPGKTYMGSALTGAHRCAVQVHLEWYDRNNVGLQGQDLWPDNYQNNNEKQGGQVIGDWKRIFMRAKAPPGAARAVIVFRHNSTLAGSNDSYMFVTRPMFEECAPNATAPSPWTAATLEARQVATEGATATATGRTKVWSQKVLNAGAGAQVFSRMLAEDDNGVTTSDVAFGAKTISLYNPSSSGDDWRLAMLVENGNAIFTGGLRAGAFIKLGSGTGWAVALQSKSFPAADGGAISFGADLGALPSYEFVRDNLLPLNSGETYNLTLANLTAVGATLSAKINVPGAPGGVSLPGNGTVQPSGPRYQVERGANPEPADGQYGIRVQVTHTGQYWDINMEPGSWEGQITVGIWARKAGVWSEVGTISSYAYGYGDGSSSAWRTYYKTVTEMQVMQLGSGVEAFGAVMKGYGGNNNSNSSLHYLGSITWTTPGTPGGTRSALAPGATTTVIVRPQN</sequence>
<dbReference type="SUPFAM" id="SSF49265">
    <property type="entry name" value="Fibronectin type III"/>
    <property type="match status" value="1"/>
</dbReference>
<dbReference type="CDD" id="cd00063">
    <property type="entry name" value="FN3"/>
    <property type="match status" value="1"/>
</dbReference>